<dbReference type="GO" id="GO:0043107">
    <property type="term" value="P:type IV pilus-dependent motility"/>
    <property type="evidence" value="ECO:0007669"/>
    <property type="project" value="TreeGrafter"/>
</dbReference>
<dbReference type="InterPro" id="IPR052534">
    <property type="entry name" value="Extracell_DNA_Util/SecSys_Comp"/>
</dbReference>
<dbReference type="Pfam" id="PF05137">
    <property type="entry name" value="PilN"/>
    <property type="match status" value="1"/>
</dbReference>
<dbReference type="EMBL" id="CP101717">
    <property type="protein sequence ID" value="WLD57901.1"/>
    <property type="molecule type" value="Genomic_DNA"/>
</dbReference>
<keyword evidence="1" id="KW-1133">Transmembrane helix</keyword>
<name>A0AB38YFQ5_9GAMM</name>
<dbReference type="GO" id="GO:0043683">
    <property type="term" value="P:type IV pilus assembly"/>
    <property type="evidence" value="ECO:0007669"/>
    <property type="project" value="TreeGrafter"/>
</dbReference>
<feature type="transmembrane region" description="Helical" evidence="1">
    <location>
        <begin position="21"/>
        <end position="39"/>
    </location>
</feature>
<proteinExistence type="predicted"/>
<reference evidence="2" key="1">
    <citation type="submission" date="2022-07" db="EMBL/GenBank/DDBJ databases">
        <title>Complete genome sequence of Salinispirillum sp. LH10-3-1 capable of multiple carbohydrate inversion isolated from a soda lake.</title>
        <authorList>
            <person name="Liu J."/>
            <person name="Zhai Y."/>
            <person name="Zhang H."/>
            <person name="Yang H."/>
            <person name="Qu J."/>
            <person name="Li J."/>
        </authorList>
    </citation>
    <scope>NUCLEOTIDE SEQUENCE</scope>
    <source>
        <strain evidence="2">LH 10-3-1</strain>
    </source>
</reference>
<sequence length="186" mass="20902">MITVNLLPWREQARNQRKAEFIRVMLGVAVLSGVIIFAMDQYFRAETANQRARNDFIRAELRVMDEKIREINTLRSERTALLERMQVIQQLQGDRPIIVHVFDEMARVTPETVHYTAVTNTGGQIQITGVAEATGAISQLMRNFETSDWFTNPILGSVVSEPSGGATRHRFQLRVTQTTPSAGAGS</sequence>
<protein>
    <submittedName>
        <fullName evidence="2">PilN domain-containing protein</fullName>
    </submittedName>
</protein>
<evidence type="ECO:0000313" key="2">
    <source>
        <dbReference type="EMBL" id="WLD57901.1"/>
    </source>
</evidence>
<dbReference type="InterPro" id="IPR007813">
    <property type="entry name" value="PilN"/>
</dbReference>
<dbReference type="RefSeq" id="WP_304995184.1">
    <property type="nucleotide sequence ID" value="NZ_CP101717.1"/>
</dbReference>
<keyword evidence="1" id="KW-0812">Transmembrane</keyword>
<keyword evidence="1" id="KW-0472">Membrane</keyword>
<dbReference type="PANTHER" id="PTHR40278">
    <property type="entry name" value="DNA UTILIZATION PROTEIN HOFN"/>
    <property type="match status" value="1"/>
</dbReference>
<evidence type="ECO:0000256" key="1">
    <source>
        <dbReference type="SAM" id="Phobius"/>
    </source>
</evidence>
<organism evidence="2">
    <name type="scientific">Salinispirillum sp. LH 10-3-1</name>
    <dbReference type="NCBI Taxonomy" id="2952525"/>
    <lineage>
        <taxon>Bacteria</taxon>
        <taxon>Pseudomonadati</taxon>
        <taxon>Pseudomonadota</taxon>
        <taxon>Gammaproteobacteria</taxon>
        <taxon>Oceanospirillales</taxon>
        <taxon>Saccharospirillaceae</taxon>
        <taxon>Salinispirillum</taxon>
    </lineage>
</organism>
<accession>A0AB38YFQ5</accession>
<dbReference type="AlphaFoldDB" id="A0AB38YFQ5"/>
<gene>
    <name evidence="2" type="ORF">NFC81_14475</name>
</gene>
<dbReference type="PANTHER" id="PTHR40278:SF2">
    <property type="entry name" value="TYPE IV PILUS INNER MEMBRANE COMPONENT PILN"/>
    <property type="match status" value="1"/>
</dbReference>